<dbReference type="AlphaFoldDB" id="A0A7S1RHX8"/>
<dbReference type="InterPro" id="IPR003347">
    <property type="entry name" value="JmjC_dom"/>
</dbReference>
<reference evidence="2" key="1">
    <citation type="submission" date="2021-01" db="EMBL/GenBank/DDBJ databases">
        <authorList>
            <person name="Corre E."/>
            <person name="Pelletier E."/>
            <person name="Niang G."/>
            <person name="Scheremetjew M."/>
            <person name="Finn R."/>
            <person name="Kale V."/>
            <person name="Holt S."/>
            <person name="Cochrane G."/>
            <person name="Meng A."/>
            <person name="Brown T."/>
            <person name="Cohen L."/>
        </authorList>
    </citation>
    <scope>NUCLEOTIDE SEQUENCE</scope>
    <source>
        <strain evidence="2">OF101</strain>
    </source>
</reference>
<dbReference type="EMBL" id="HBGE01072195">
    <property type="protein sequence ID" value="CAD9166448.1"/>
    <property type="molecule type" value="Transcribed_RNA"/>
</dbReference>
<organism evidence="2">
    <name type="scientific">Alexandrium catenella</name>
    <name type="common">Red tide dinoflagellate</name>
    <name type="synonym">Gonyaulax catenella</name>
    <dbReference type="NCBI Taxonomy" id="2925"/>
    <lineage>
        <taxon>Eukaryota</taxon>
        <taxon>Sar</taxon>
        <taxon>Alveolata</taxon>
        <taxon>Dinophyceae</taxon>
        <taxon>Gonyaulacales</taxon>
        <taxon>Pyrocystaceae</taxon>
        <taxon>Alexandrium</taxon>
    </lineage>
</organism>
<protein>
    <recommendedName>
        <fullName evidence="1">JmjC domain-containing protein</fullName>
    </recommendedName>
</protein>
<dbReference type="PROSITE" id="PS51184">
    <property type="entry name" value="JMJC"/>
    <property type="match status" value="1"/>
</dbReference>
<dbReference type="PANTHER" id="PTHR12480">
    <property type="entry name" value="ARGININE DEMETHYLASE AND LYSYL-HYDROXYLASE JMJD"/>
    <property type="match status" value="1"/>
</dbReference>
<evidence type="ECO:0000259" key="1">
    <source>
        <dbReference type="PROSITE" id="PS51184"/>
    </source>
</evidence>
<evidence type="ECO:0000313" key="2">
    <source>
        <dbReference type="EMBL" id="CAD9166448.1"/>
    </source>
</evidence>
<accession>A0A7S1RHX8</accession>
<name>A0A7S1RHX8_ALECA</name>
<dbReference type="InterPro" id="IPR050910">
    <property type="entry name" value="JMJD6_ArgDemeth/LysHydrox"/>
</dbReference>
<dbReference type="Gene3D" id="2.60.120.650">
    <property type="entry name" value="Cupin"/>
    <property type="match status" value="1"/>
</dbReference>
<dbReference type="SUPFAM" id="SSF51197">
    <property type="entry name" value="Clavaminate synthase-like"/>
    <property type="match status" value="1"/>
</dbReference>
<sequence>MARRMRHVVIAATAGTAASLFINNKPELSGAYLSSTCWDEGEFNELASKNATRACDLPQYHMDTWMSEHGSELPDHPAIFYRTHTQEAARWGYESFMEEFGSRTVSALPEYAQRNGHLQNPAAEGAVNASLRWLEKHWNHGKLYHSDQRCDSDSICHALAEEFGTPEVFRAARAQGTLSIGGAGSGMPFHKHGAFWQGLSLGRKAWYILPPGSMSERLHDITGPYIFPVRVFHGMLRTRPLGRRPLYCVQRPGETLYVPGSWWHASMNLDLFQVAYGGKPKDLKVQATSEQKVEMVKTFPQQAFDTAGWSAGSAGPPQSWPMPSAILARLPEVRRSCGAAVESEGNGFEEILRRMKSFGGSHLMPCLADTAAYSHCALARTLEEIYSSPECAKQIPQAALQVYKARASGWLADASVLSSELVKKERTVCKRIES</sequence>
<gene>
    <name evidence="2" type="ORF">ACAT0790_LOCUS43216</name>
</gene>
<feature type="domain" description="JmjC" evidence="1">
    <location>
        <begin position="126"/>
        <end position="297"/>
    </location>
</feature>
<proteinExistence type="predicted"/>